<dbReference type="Proteomes" id="UP000814140">
    <property type="component" value="Unassembled WGS sequence"/>
</dbReference>
<evidence type="ECO:0000313" key="2">
    <source>
        <dbReference type="Proteomes" id="UP000814140"/>
    </source>
</evidence>
<dbReference type="EMBL" id="MU277227">
    <property type="protein sequence ID" value="KAI0059337.1"/>
    <property type="molecule type" value="Genomic_DNA"/>
</dbReference>
<sequence>MPLVGKDHTSLSRDEAPYFRTLAELDVWADAPKHPLRGVLGYCPRTVGSTQPGKLLVCHDFKGGYAESPSALSYTFNFWPLCDSFVYFSHHRVTIPPSGWISAAHRHGVKMLGTLIFEHAESEADSLRLLFGRLPSSKTGPAATSSTDSSPVPVSPHYARILADLAHQRGFDGYLLNFEYHLRADGGVGHARALAAWIALLRDELKAKVGPHAEVIWYDSIVFTGQLRWQDRLNTYNLPFFVPSTGFFTNYTWAPTYPSLTTQFFLSLDPALTAGKTLRDIYTGVDVWGRGSHGGGGLGSYRALEHIDPASLGMSVALFGQAWTWESQQDESGWNWDVWWAHERKLWLGPASPSEKVEVPEMPPPRREGEPECPHGDFRALSSFFDTNPPPDPADLPFCTTFSPGVGFAWFVNGVAVLPATSHGWTDIDKQGAIGDQLWPRPELKWEDREGSDAPPTASSTFCFDDAWMGGNSLRIAVSAQGSEAEDAFFRCVWLPVQSFSVTPGKLYDASIIFKPVHGVDPDVDLDVGLSLKLLNGDVAPLTVSSISAEDLAGGWTRQSLQFTLTKSAPLFIGLMVGFATGDPTLDISFGVLLGQMSVFPSAPSPLAGIVTATPRILWADFRRTHPRLSGTLTWETAACFPPVLPIVDIPAPDDPNPIWRLDMSAQWFPKFAYFNVYVQPHLPGGNVEGPERAAFVGTTGLDGRACRLFVEEAMLPEIVVRAKDVRFYVQGVTDRGEVLSWDRCVFADVSVG</sequence>
<reference evidence="1" key="1">
    <citation type="submission" date="2021-03" db="EMBL/GenBank/DDBJ databases">
        <authorList>
            <consortium name="DOE Joint Genome Institute"/>
            <person name="Ahrendt S."/>
            <person name="Looney B.P."/>
            <person name="Miyauchi S."/>
            <person name="Morin E."/>
            <person name="Drula E."/>
            <person name="Courty P.E."/>
            <person name="Chicoki N."/>
            <person name="Fauchery L."/>
            <person name="Kohler A."/>
            <person name="Kuo A."/>
            <person name="Labutti K."/>
            <person name="Pangilinan J."/>
            <person name="Lipzen A."/>
            <person name="Riley R."/>
            <person name="Andreopoulos W."/>
            <person name="He G."/>
            <person name="Johnson J."/>
            <person name="Barry K.W."/>
            <person name="Grigoriev I.V."/>
            <person name="Nagy L."/>
            <person name="Hibbett D."/>
            <person name="Henrissat B."/>
            <person name="Matheny P.B."/>
            <person name="Labbe J."/>
            <person name="Martin F."/>
        </authorList>
    </citation>
    <scope>NUCLEOTIDE SEQUENCE</scope>
    <source>
        <strain evidence="1">HHB10654</strain>
    </source>
</reference>
<protein>
    <submittedName>
        <fullName evidence="1">Uncharacterized protein</fullName>
    </submittedName>
</protein>
<evidence type="ECO:0000313" key="1">
    <source>
        <dbReference type="EMBL" id="KAI0059337.1"/>
    </source>
</evidence>
<comment type="caution">
    <text evidence="1">The sequence shown here is derived from an EMBL/GenBank/DDBJ whole genome shotgun (WGS) entry which is preliminary data.</text>
</comment>
<name>A0ACB8ST60_9AGAM</name>
<gene>
    <name evidence="1" type="ORF">BV25DRAFT_1889956</name>
</gene>
<organism evidence="1 2">
    <name type="scientific">Artomyces pyxidatus</name>
    <dbReference type="NCBI Taxonomy" id="48021"/>
    <lineage>
        <taxon>Eukaryota</taxon>
        <taxon>Fungi</taxon>
        <taxon>Dikarya</taxon>
        <taxon>Basidiomycota</taxon>
        <taxon>Agaricomycotina</taxon>
        <taxon>Agaricomycetes</taxon>
        <taxon>Russulales</taxon>
        <taxon>Auriscalpiaceae</taxon>
        <taxon>Artomyces</taxon>
    </lineage>
</organism>
<keyword evidence="2" id="KW-1185">Reference proteome</keyword>
<accession>A0ACB8ST60</accession>
<proteinExistence type="predicted"/>
<reference evidence="1" key="2">
    <citation type="journal article" date="2022" name="New Phytol.">
        <title>Evolutionary transition to the ectomycorrhizal habit in the genomes of a hyperdiverse lineage of mushroom-forming fungi.</title>
        <authorList>
            <person name="Looney B."/>
            <person name="Miyauchi S."/>
            <person name="Morin E."/>
            <person name="Drula E."/>
            <person name="Courty P.E."/>
            <person name="Kohler A."/>
            <person name="Kuo A."/>
            <person name="LaButti K."/>
            <person name="Pangilinan J."/>
            <person name="Lipzen A."/>
            <person name="Riley R."/>
            <person name="Andreopoulos W."/>
            <person name="He G."/>
            <person name="Johnson J."/>
            <person name="Nolan M."/>
            <person name="Tritt A."/>
            <person name="Barry K.W."/>
            <person name="Grigoriev I.V."/>
            <person name="Nagy L.G."/>
            <person name="Hibbett D."/>
            <person name="Henrissat B."/>
            <person name="Matheny P.B."/>
            <person name="Labbe J."/>
            <person name="Martin F.M."/>
        </authorList>
    </citation>
    <scope>NUCLEOTIDE SEQUENCE</scope>
    <source>
        <strain evidence="1">HHB10654</strain>
    </source>
</reference>